<dbReference type="InterPro" id="IPR007560">
    <property type="entry name" value="Restrct_endonuc_IV_Mrr"/>
</dbReference>
<keyword evidence="2" id="KW-0472">Membrane</keyword>
<feature type="compositionally biased region" description="Basic residues" evidence="1">
    <location>
        <begin position="1"/>
        <end position="25"/>
    </location>
</feature>
<evidence type="ECO:0000313" key="5">
    <source>
        <dbReference type="Proteomes" id="UP001589610"/>
    </source>
</evidence>
<dbReference type="RefSeq" id="WP_386153044.1">
    <property type="nucleotide sequence ID" value="NZ_JBHMBS010000001.1"/>
</dbReference>
<evidence type="ECO:0000256" key="1">
    <source>
        <dbReference type="SAM" id="MobiDB-lite"/>
    </source>
</evidence>
<dbReference type="GO" id="GO:0004519">
    <property type="term" value="F:endonuclease activity"/>
    <property type="evidence" value="ECO:0007669"/>
    <property type="project" value="UniProtKB-KW"/>
</dbReference>
<dbReference type="PANTHER" id="PTHR30015">
    <property type="entry name" value="MRR RESTRICTION SYSTEM PROTEIN"/>
    <property type="match status" value="1"/>
</dbReference>
<keyword evidence="4" id="KW-0255">Endonuclease</keyword>
<protein>
    <submittedName>
        <fullName evidence="4">Restriction endonuclease</fullName>
    </submittedName>
</protein>
<accession>A0ABV5T481</accession>
<feature type="region of interest" description="Disordered" evidence="1">
    <location>
        <begin position="1"/>
        <end position="26"/>
    </location>
</feature>
<evidence type="ECO:0000256" key="2">
    <source>
        <dbReference type="SAM" id="Phobius"/>
    </source>
</evidence>
<feature type="compositionally biased region" description="Low complexity" evidence="1">
    <location>
        <begin position="237"/>
        <end position="252"/>
    </location>
</feature>
<sequence length="252" mass="27457">MARRRTPAKAVRRRASGGRRPRRRKGDGDRFLWAVAAVALFVAAMWLVDVVVANWQLVIGGTIVLIAGLAGVLLLRHRVIEAREREWLEHNARLERVDRMTGDRFEALVEALLRREGFRGVRRIGGSGDGGVDVVATAPGGDRFVIQCKRWSTSVGSPQIRDLLGALHAYPGHRGVLVTSATFTAPAREYAEGTGLTLIDRASLAAWFTGSFTLAPRVRHGAARRFLPGRRPATPYPDGELGLEGALGDEPA</sequence>
<keyword evidence="2" id="KW-1133">Transmembrane helix</keyword>
<dbReference type="InterPro" id="IPR011856">
    <property type="entry name" value="tRNA_endonuc-like_dom_sf"/>
</dbReference>
<keyword evidence="2" id="KW-0812">Transmembrane</keyword>
<organism evidence="4 5">
    <name type="scientific">Streptosporangium vulgare</name>
    <dbReference type="NCBI Taxonomy" id="46190"/>
    <lineage>
        <taxon>Bacteria</taxon>
        <taxon>Bacillati</taxon>
        <taxon>Actinomycetota</taxon>
        <taxon>Actinomycetes</taxon>
        <taxon>Streptosporangiales</taxon>
        <taxon>Streptosporangiaceae</taxon>
        <taxon>Streptosporangium</taxon>
    </lineage>
</organism>
<evidence type="ECO:0000259" key="3">
    <source>
        <dbReference type="Pfam" id="PF04471"/>
    </source>
</evidence>
<comment type="caution">
    <text evidence="4">The sequence shown here is derived from an EMBL/GenBank/DDBJ whole genome shotgun (WGS) entry which is preliminary data.</text>
</comment>
<dbReference type="SUPFAM" id="SSF52980">
    <property type="entry name" value="Restriction endonuclease-like"/>
    <property type="match status" value="1"/>
</dbReference>
<reference evidence="4 5" key="1">
    <citation type="submission" date="2024-09" db="EMBL/GenBank/DDBJ databases">
        <authorList>
            <person name="Sun Q."/>
            <person name="Mori K."/>
        </authorList>
    </citation>
    <scope>NUCLEOTIDE SEQUENCE [LARGE SCALE GENOMIC DNA]</scope>
    <source>
        <strain evidence="4 5">JCM 3028</strain>
    </source>
</reference>
<proteinExistence type="predicted"/>
<feature type="transmembrane region" description="Helical" evidence="2">
    <location>
        <begin position="31"/>
        <end position="48"/>
    </location>
</feature>
<dbReference type="EMBL" id="JBHMBS010000001">
    <property type="protein sequence ID" value="MFB9673889.1"/>
    <property type="molecule type" value="Genomic_DNA"/>
</dbReference>
<name>A0ABV5T481_9ACTN</name>
<dbReference type="InterPro" id="IPR052906">
    <property type="entry name" value="Type_IV_Methyl-Rstrct_Enzyme"/>
</dbReference>
<evidence type="ECO:0000313" key="4">
    <source>
        <dbReference type="EMBL" id="MFB9673889.1"/>
    </source>
</evidence>
<dbReference type="InterPro" id="IPR011335">
    <property type="entry name" value="Restrct_endonuc-II-like"/>
</dbReference>
<gene>
    <name evidence="4" type="ORF">ACFFRH_00200</name>
</gene>
<keyword evidence="5" id="KW-1185">Reference proteome</keyword>
<feature type="domain" description="Restriction endonuclease type IV Mrr" evidence="3">
    <location>
        <begin position="98"/>
        <end position="207"/>
    </location>
</feature>
<keyword evidence="4" id="KW-0540">Nuclease</keyword>
<keyword evidence="4" id="KW-0378">Hydrolase</keyword>
<dbReference type="Pfam" id="PF04471">
    <property type="entry name" value="Mrr_cat"/>
    <property type="match status" value="1"/>
</dbReference>
<dbReference type="Gene3D" id="3.40.1350.10">
    <property type="match status" value="1"/>
</dbReference>
<feature type="region of interest" description="Disordered" evidence="1">
    <location>
        <begin position="227"/>
        <end position="252"/>
    </location>
</feature>
<feature type="transmembrane region" description="Helical" evidence="2">
    <location>
        <begin position="54"/>
        <end position="75"/>
    </location>
</feature>
<dbReference type="Proteomes" id="UP001589610">
    <property type="component" value="Unassembled WGS sequence"/>
</dbReference>
<dbReference type="PANTHER" id="PTHR30015:SF7">
    <property type="entry name" value="TYPE IV METHYL-DIRECTED RESTRICTION ENZYME ECOKMRR"/>
    <property type="match status" value="1"/>
</dbReference>